<organism evidence="3 4">
    <name type="scientific">Pseudomonas veronii 1YdBTEX2</name>
    <dbReference type="NCBI Taxonomy" id="1295141"/>
    <lineage>
        <taxon>Bacteria</taxon>
        <taxon>Pseudomonadati</taxon>
        <taxon>Pseudomonadota</taxon>
        <taxon>Gammaproteobacteria</taxon>
        <taxon>Pseudomonadales</taxon>
        <taxon>Pseudomonadaceae</taxon>
        <taxon>Pseudomonas</taxon>
    </lineage>
</organism>
<proteinExistence type="predicted"/>
<dbReference type="InterPro" id="IPR043990">
    <property type="entry name" value="AC_1"/>
</dbReference>
<dbReference type="SUPFAM" id="SSF103515">
    <property type="entry name" value="Autotransporter"/>
    <property type="match status" value="1"/>
</dbReference>
<evidence type="ECO:0000313" key="3">
    <source>
        <dbReference type="EMBL" id="SBW80745.1"/>
    </source>
</evidence>
<dbReference type="InterPro" id="IPR011050">
    <property type="entry name" value="Pectin_lyase_fold/virulence"/>
</dbReference>
<dbReference type="Gene3D" id="2.40.128.130">
    <property type="entry name" value="Autotransporter beta-domain"/>
    <property type="match status" value="1"/>
</dbReference>
<dbReference type="Gene3D" id="2.160.20.20">
    <property type="match status" value="1"/>
</dbReference>
<feature type="transmembrane region" description="Helical" evidence="1">
    <location>
        <begin position="7"/>
        <end position="25"/>
    </location>
</feature>
<dbReference type="InterPro" id="IPR051551">
    <property type="entry name" value="Autotransporter_adhesion"/>
</dbReference>
<dbReference type="SMART" id="SM00869">
    <property type="entry name" value="Autotransporter"/>
    <property type="match status" value="1"/>
</dbReference>
<feature type="domain" description="Autotransporter" evidence="2">
    <location>
        <begin position="574"/>
        <end position="852"/>
    </location>
</feature>
<dbReference type="PROSITE" id="PS51208">
    <property type="entry name" value="AUTOTRANSPORTER"/>
    <property type="match status" value="1"/>
</dbReference>
<dbReference type="InterPro" id="IPR036709">
    <property type="entry name" value="Autotransporte_beta_dom_sf"/>
</dbReference>
<accession>A0A1D3JXK0</accession>
<evidence type="ECO:0000256" key="1">
    <source>
        <dbReference type="SAM" id="Phobius"/>
    </source>
</evidence>
<evidence type="ECO:0000313" key="4">
    <source>
        <dbReference type="Proteomes" id="UP000245431"/>
    </source>
</evidence>
<dbReference type="InterPro" id="IPR012332">
    <property type="entry name" value="Autotransporter_pectin_lyase_C"/>
</dbReference>
<dbReference type="InterPro" id="IPR005546">
    <property type="entry name" value="Autotransporte_beta"/>
</dbReference>
<dbReference type="InterPro" id="IPR006315">
    <property type="entry name" value="OM_autotransptr_brl_dom"/>
</dbReference>
<dbReference type="NCBIfam" id="TIGR01414">
    <property type="entry name" value="autotrans_barl"/>
    <property type="match status" value="1"/>
</dbReference>
<dbReference type="PANTHER" id="PTHR35037">
    <property type="entry name" value="C-TERMINAL REGION OF AIDA-LIKE PROTEIN"/>
    <property type="match status" value="1"/>
</dbReference>
<dbReference type="Proteomes" id="UP000245431">
    <property type="component" value="Chromosome PVE_r1"/>
</dbReference>
<dbReference type="Pfam" id="PF03797">
    <property type="entry name" value="Autotransporter"/>
    <property type="match status" value="1"/>
</dbReference>
<keyword evidence="1" id="KW-1133">Transmembrane helix</keyword>
<dbReference type="SUPFAM" id="SSF51126">
    <property type="entry name" value="Pectin lyase-like"/>
    <property type="match status" value="1"/>
</dbReference>
<dbReference type="GO" id="GO:0019867">
    <property type="term" value="C:outer membrane"/>
    <property type="evidence" value="ECO:0007669"/>
    <property type="project" value="InterPro"/>
</dbReference>
<gene>
    <name evidence="3" type="ORF">PVE_R1G2861</name>
</gene>
<keyword evidence="1" id="KW-0812">Transmembrane</keyword>
<dbReference type="RefSeq" id="WP_026139955.1">
    <property type="nucleotide sequence ID" value="NZ_AOUH01000016.1"/>
</dbReference>
<dbReference type="Pfam" id="PF18883">
    <property type="entry name" value="AC_1"/>
    <property type="match status" value="1"/>
</dbReference>
<reference evidence="4" key="1">
    <citation type="submission" date="2016-07" db="EMBL/GenBank/DDBJ databases">
        <authorList>
            <person name="Florea S."/>
            <person name="Webb J.S."/>
            <person name="Jaromczyk J."/>
            <person name="Schardl C.L."/>
        </authorList>
    </citation>
    <scope>NUCLEOTIDE SEQUENCE [LARGE SCALE GENOMIC DNA]</scope>
    <source>
        <strain evidence="4">1YdBTEX2</strain>
    </source>
</reference>
<name>A0A1D3JXK0_PSEVE</name>
<evidence type="ECO:0000259" key="2">
    <source>
        <dbReference type="PROSITE" id="PS51208"/>
    </source>
</evidence>
<protein>
    <submittedName>
        <fullName evidence="3">Transporter</fullName>
    </submittedName>
</protein>
<keyword evidence="1" id="KW-0472">Membrane</keyword>
<dbReference type="AlphaFoldDB" id="A0A1D3JXK0"/>
<dbReference type="CDD" id="cd01344">
    <property type="entry name" value="PL2_Passenger_AT"/>
    <property type="match status" value="1"/>
</dbReference>
<sequence length="852" mass="87873">MRAPTPSLWYLGISSIIAVTAWPLPSYGACTINNSAGDDISTCDSASAPGFTDTGGNNALNISGSGAINGNVTFGAGNDLVDVNGPTAALNGALNQGDGANIFRLNLGTVTGSVAQGAGADVVQITGGQAGAISQGGGIDSFAMSGGTITSLAQGDGLDTFNMSGGVITGAFEDGDQATMRSGTIGRVDMKLDNNVFDMQGGTILGNLVTGFGNDHILVSGTSYIGGNISTSGGDDLIEVSGGTVNGQILASFGKDQLIWRDGGKVNGLIVMGADDDTALLKNLNETSLSSNPLVDGGLGNDTLTFDNTQTDVPARYTGWEQVLLDNGSDLKLGGAFVLGDSATGSGIMSLDGSSKLTVTNGSIDPFTAGQSVTLNNGGLIDMTTGSTSATDTLTVNGNYNGNAGRLALQSVLGNDGSTSDLLVIGTGQISGTTAISVTNLAGPGAETVQDGIQVVRAINGASGAGTQFTLANRVSAGAFDYYLFKGGDNAGTGENYYLRSSVPVAPLPGPVTPLPEPVVGTPELPTNPGLTPIPIYRPEVPIYAVLFPAAQQIVQAMLGTYHERMGDQRQQQQTGAFPAGWGRVYGNSSRQSFAGTVSPTLDSSISAFQIGTDVYASATANGAVQRVGFFVGHSRLKGDVKGFNGGWQDKAAGNTTLRGDSLGVYWTLIGANQAYLDLVLMGTRFDGNNESDRGVKMKTRGHNVAASVEVGRPFQMTADWVVEPQAQLILSRTKLDSQNDGISDVAYNADTNVTTRLGIRLRGDYQVRGLPLQPYARANIWHTAAGQNTVTFNHVTDIDTEQKSTTLGLSLGATLEVAKGVSLYSEVGYNRNLDSQMLNGRQGTVGLRMEF</sequence>
<dbReference type="EMBL" id="LT599583">
    <property type="protein sequence ID" value="SBW80745.1"/>
    <property type="molecule type" value="Genomic_DNA"/>
</dbReference>
<dbReference type="PANTHER" id="PTHR35037:SF3">
    <property type="entry name" value="C-TERMINAL REGION OF AIDA-LIKE PROTEIN"/>
    <property type="match status" value="1"/>
</dbReference>